<dbReference type="EMBL" id="MJBS01000146">
    <property type="protein sequence ID" value="OHE92476.1"/>
    <property type="molecule type" value="Genomic_DNA"/>
</dbReference>
<sequence length="98" mass="10195">MAVGRFGNRAIAKPSRDVRPIGVMIDVSHVETGAPPPSGRPGQRTEILLGPAERGPAEEWPGVDLTPSVSSSAGDPSVQPRRPWGGRAHLPPCAGDAE</sequence>
<proteinExistence type="predicted"/>
<name>A0A1G4ATQ1_9PEZI</name>
<dbReference type="Proteomes" id="UP000176998">
    <property type="component" value="Unassembled WGS sequence"/>
</dbReference>
<dbReference type="OrthoDB" id="10513325at2759"/>
<protein>
    <submittedName>
        <fullName evidence="2">Uncharacterized protein</fullName>
    </submittedName>
</protein>
<accession>A0A1G4ATQ1</accession>
<evidence type="ECO:0000313" key="3">
    <source>
        <dbReference type="Proteomes" id="UP000176998"/>
    </source>
</evidence>
<keyword evidence="3" id="KW-1185">Reference proteome</keyword>
<comment type="caution">
    <text evidence="2">The sequence shown here is derived from an EMBL/GenBank/DDBJ whole genome shotgun (WGS) entry which is preliminary data.</text>
</comment>
<feature type="region of interest" description="Disordered" evidence="1">
    <location>
        <begin position="29"/>
        <end position="98"/>
    </location>
</feature>
<dbReference type="AlphaFoldDB" id="A0A1G4ATQ1"/>
<evidence type="ECO:0000256" key="1">
    <source>
        <dbReference type="SAM" id="MobiDB-lite"/>
    </source>
</evidence>
<organism evidence="2 3">
    <name type="scientific">Colletotrichum orchidophilum</name>
    <dbReference type="NCBI Taxonomy" id="1209926"/>
    <lineage>
        <taxon>Eukaryota</taxon>
        <taxon>Fungi</taxon>
        <taxon>Dikarya</taxon>
        <taxon>Ascomycota</taxon>
        <taxon>Pezizomycotina</taxon>
        <taxon>Sordariomycetes</taxon>
        <taxon>Hypocreomycetidae</taxon>
        <taxon>Glomerellales</taxon>
        <taxon>Glomerellaceae</taxon>
        <taxon>Colletotrichum</taxon>
    </lineage>
</organism>
<dbReference type="RefSeq" id="XP_022469645.1">
    <property type="nucleotide sequence ID" value="XM_022623815.1"/>
</dbReference>
<gene>
    <name evidence="2" type="ORF">CORC01_12194</name>
</gene>
<reference evidence="2 3" key="1">
    <citation type="submission" date="2016-09" db="EMBL/GenBank/DDBJ databases">
        <authorList>
            <person name="Capua I."/>
            <person name="De Benedictis P."/>
            <person name="Joannis T."/>
            <person name="Lombin L.H."/>
            <person name="Cattoli G."/>
        </authorList>
    </citation>
    <scope>NUCLEOTIDE SEQUENCE [LARGE SCALE GENOMIC DNA]</scope>
    <source>
        <strain evidence="2 3">IMI 309357</strain>
    </source>
</reference>
<dbReference type="GeneID" id="34565325"/>
<evidence type="ECO:0000313" key="2">
    <source>
        <dbReference type="EMBL" id="OHE92476.1"/>
    </source>
</evidence>